<evidence type="ECO:0000256" key="1">
    <source>
        <dbReference type="ARBA" id="ARBA00004173"/>
    </source>
</evidence>
<evidence type="ECO:0000256" key="4">
    <source>
        <dbReference type="ARBA" id="ARBA00022946"/>
    </source>
</evidence>
<dbReference type="InterPro" id="IPR002575">
    <property type="entry name" value="Aminoglycoside_PTrfase"/>
</dbReference>
<organism evidence="9 10">
    <name type="scientific">Aspergillus awamori</name>
    <name type="common">Black koji mold</name>
    <dbReference type="NCBI Taxonomy" id="105351"/>
    <lineage>
        <taxon>Eukaryota</taxon>
        <taxon>Fungi</taxon>
        <taxon>Dikarya</taxon>
        <taxon>Ascomycota</taxon>
        <taxon>Pezizomycotina</taxon>
        <taxon>Eurotiomycetes</taxon>
        <taxon>Eurotiomycetidae</taxon>
        <taxon>Eurotiales</taxon>
        <taxon>Aspergillaceae</taxon>
        <taxon>Aspergillus</taxon>
    </lineage>
</organism>
<comment type="caution">
    <text evidence="9">The sequence shown here is derived from an EMBL/GenBank/DDBJ whole genome shotgun (WGS) entry which is preliminary data.</text>
</comment>
<comment type="subcellular location">
    <subcellularLocation>
        <location evidence="1">Mitochondrion</location>
    </subcellularLocation>
</comment>
<evidence type="ECO:0000256" key="5">
    <source>
        <dbReference type="ARBA" id="ARBA00023128"/>
    </source>
</evidence>
<keyword evidence="10" id="KW-1185">Reference proteome</keyword>
<evidence type="ECO:0000256" key="6">
    <source>
        <dbReference type="ARBA" id="ARBA00031849"/>
    </source>
</evidence>
<dbReference type="InterPro" id="IPR051035">
    <property type="entry name" value="Mito_inheritance_9"/>
</dbReference>
<sequence>MYPSNVCKTCGWEEYDHDYKSHVKLFFQAGDRGVWSLGSELILKDRGHNLPTDEASNIRLVQEQTSIPVPKIVKTWKEDDHTLTLMESPPGQPLSTVWRRLSSEQRESIAKQTANYVLELRKLHSDRMESLDGGPVSTNFHFGNYQDVRPCGPFASDDELWAELESRLHEAVPERVRKLLRSRMPPSTPYTFTHGDLSYTNIMVKDGCVTGIINWETAAYMPVWWESASSCVTNFYGDDEDWRMLLPDYMPDHTDALQFWREFRYLCLDPGRVGMQFIEQFERKSINPDELFAYTNGQFLVDEQHQLARRYVKFDLDALCNVATAVGDDPSPVARVEKMEGGFSKVLLMNKENGTEVVAKLPCRIAGPAELTAASEMGVLKYLHRNTNIPVPRVLSWSSNKASPVGAEYIIMEKAAGVPLFRRWGVMTESQKLQLVQNLTKLEAQLSAIRFPAYGGLYLRDYLQNSEYRCLLLDDNLDPSQSFCVGPSPDRSFDTQCAEQPTPSNKPTDRGPWITLSGLGIAIAERELSRISGIPPNKSAMFYRGTFEEQSQLLDFTIRLMPIFDSHPLLGQSAQPTLWHTDLHMGNIYVGSDDNTQIVSIIDFQSISIMPFFLQSRWPEFLKPPDNYTEGFAHPELPDRYDNMDDESKLLARRQWSQAKLAKAYEVSTFLENRPAHIARNVPRVFRELFTRCGEVSEMGVIPLRACLIEIFQNWANLGFTGSCPFSFTGEDIVTHERQFVEYQTWHDVQHLAQECLDTDAEGWISPELDIEEKRRQNRELLAMFIERMADEKSPEEARRMWPFPDDE</sequence>
<reference evidence="9 10" key="1">
    <citation type="submission" date="2016-09" db="EMBL/GenBank/DDBJ databases">
        <title>Aspergillus awamori IFM 58123T.</title>
        <authorList>
            <person name="Kusuya Y."/>
            <person name="Shimizu M."/>
            <person name="Takahashi H."/>
            <person name="Yaguchi T."/>
        </authorList>
    </citation>
    <scope>NUCLEOTIDE SEQUENCE [LARGE SCALE GENOMIC DNA]</scope>
    <source>
        <strain evidence="9 10">IFM 58123</strain>
    </source>
</reference>
<evidence type="ECO:0000313" key="9">
    <source>
        <dbReference type="EMBL" id="GCB23383.1"/>
    </source>
</evidence>
<feature type="region of interest" description="Disordered" evidence="7">
    <location>
        <begin position="491"/>
        <end position="511"/>
    </location>
</feature>
<keyword evidence="4" id="KW-0809">Transit peptide</keyword>
<dbReference type="PANTHER" id="PTHR36091:SF1">
    <property type="entry name" value="ALTERED INHERITANCE OF MITOCHONDRIA PROTEIN 9, MITOCHONDRIAL"/>
    <property type="match status" value="1"/>
</dbReference>
<keyword evidence="5" id="KW-0496">Mitochondrion</keyword>
<feature type="domain" description="Aminoglycoside phosphotransferase" evidence="8">
    <location>
        <begin position="58"/>
        <end position="248"/>
    </location>
</feature>
<evidence type="ECO:0000256" key="3">
    <source>
        <dbReference type="ARBA" id="ARBA00016197"/>
    </source>
</evidence>
<dbReference type="GO" id="GO:0005739">
    <property type="term" value="C:mitochondrion"/>
    <property type="evidence" value="ECO:0007669"/>
    <property type="project" value="UniProtKB-SubCell"/>
</dbReference>
<dbReference type="Pfam" id="PF01636">
    <property type="entry name" value="APH"/>
    <property type="match status" value="1"/>
</dbReference>
<gene>
    <name evidence="9" type="ORF">AAWM_06268</name>
</gene>
<name>A0A401KVQ0_ASPAW</name>
<proteinExistence type="inferred from homology"/>
<dbReference type="InterPro" id="IPR011009">
    <property type="entry name" value="Kinase-like_dom_sf"/>
</dbReference>
<evidence type="ECO:0000256" key="7">
    <source>
        <dbReference type="SAM" id="MobiDB-lite"/>
    </source>
</evidence>
<evidence type="ECO:0000313" key="10">
    <source>
        <dbReference type="Proteomes" id="UP000286921"/>
    </source>
</evidence>
<dbReference type="Gene3D" id="3.30.200.20">
    <property type="entry name" value="Phosphorylase Kinase, domain 1"/>
    <property type="match status" value="1"/>
</dbReference>
<dbReference type="Proteomes" id="UP000286921">
    <property type="component" value="Unassembled WGS sequence"/>
</dbReference>
<dbReference type="EMBL" id="BDHI01000015">
    <property type="protein sequence ID" value="GCB23383.1"/>
    <property type="molecule type" value="Genomic_DNA"/>
</dbReference>
<evidence type="ECO:0000259" key="8">
    <source>
        <dbReference type="Pfam" id="PF01636"/>
    </source>
</evidence>
<dbReference type="SUPFAM" id="SSF56112">
    <property type="entry name" value="Protein kinase-like (PK-like)"/>
    <property type="match status" value="2"/>
</dbReference>
<accession>A0A401KVQ0</accession>
<dbReference type="STRING" id="105351.A0A401KVQ0"/>
<dbReference type="Gene3D" id="3.90.1200.10">
    <property type="match status" value="1"/>
</dbReference>
<dbReference type="CDD" id="cd05120">
    <property type="entry name" value="APH_ChoK_like"/>
    <property type="match status" value="1"/>
</dbReference>
<dbReference type="PANTHER" id="PTHR36091">
    <property type="entry name" value="ALTERED INHERITANCE OF MITOCHONDRIA PROTEIN 9, MITOCHONDRIAL"/>
    <property type="match status" value="1"/>
</dbReference>
<feature type="compositionally biased region" description="Polar residues" evidence="7">
    <location>
        <begin position="494"/>
        <end position="506"/>
    </location>
</feature>
<evidence type="ECO:0000256" key="2">
    <source>
        <dbReference type="ARBA" id="ARBA00005543"/>
    </source>
</evidence>
<protein>
    <recommendedName>
        <fullName evidence="3">Altered inheritance of mitochondria protein 9, mitochondrial</fullName>
    </recommendedName>
    <alternativeName>
        <fullName evidence="6">Found in mitochondrial proteome protein 29</fullName>
    </alternativeName>
</protein>
<comment type="similarity">
    <text evidence="2">Belongs to the AIM9 family.</text>
</comment>
<dbReference type="AlphaFoldDB" id="A0A401KVQ0"/>